<dbReference type="PANTHER" id="PTHR12818:SF0">
    <property type="entry name" value="TRNA (ADENINE(37)-N6)-METHYLTRANSFERASE"/>
    <property type="match status" value="1"/>
</dbReference>
<dbReference type="EMBL" id="BAMD01000133">
    <property type="protein sequence ID" value="GAF05823.1"/>
    <property type="molecule type" value="Genomic_DNA"/>
</dbReference>
<dbReference type="InterPro" id="IPR023370">
    <property type="entry name" value="TrmO-like_N"/>
</dbReference>
<dbReference type="SUPFAM" id="SSF118196">
    <property type="entry name" value="YaeB-like"/>
    <property type="match status" value="1"/>
</dbReference>
<name>W7YEC4_9BACT</name>
<dbReference type="InterPro" id="IPR036413">
    <property type="entry name" value="YaeB-like_sf"/>
</dbReference>
<protein>
    <recommendedName>
        <fullName evidence="3">TsaA-like domain-containing protein</fullName>
    </recommendedName>
</protein>
<organism evidence="4 5">
    <name type="scientific">Saccharicrinis fermentans DSM 9555 = JCM 21142</name>
    <dbReference type="NCBI Taxonomy" id="869213"/>
    <lineage>
        <taxon>Bacteria</taxon>
        <taxon>Pseudomonadati</taxon>
        <taxon>Bacteroidota</taxon>
        <taxon>Bacteroidia</taxon>
        <taxon>Marinilabiliales</taxon>
        <taxon>Marinilabiliaceae</taxon>
        <taxon>Saccharicrinis</taxon>
    </lineage>
</organism>
<evidence type="ECO:0000313" key="4">
    <source>
        <dbReference type="EMBL" id="GAF05823.1"/>
    </source>
</evidence>
<evidence type="ECO:0000256" key="1">
    <source>
        <dbReference type="ARBA" id="ARBA00022691"/>
    </source>
</evidence>
<proteinExistence type="inferred from homology"/>
<dbReference type="PROSITE" id="PS51668">
    <property type="entry name" value="TSAA_2"/>
    <property type="match status" value="1"/>
</dbReference>
<dbReference type="PANTHER" id="PTHR12818">
    <property type="entry name" value="TRNA (ADENINE(37)-N6)-METHYLTRANSFERASE"/>
    <property type="match status" value="1"/>
</dbReference>
<dbReference type="Proteomes" id="UP000019402">
    <property type="component" value="Unassembled WGS sequence"/>
</dbReference>
<evidence type="ECO:0000313" key="5">
    <source>
        <dbReference type="Proteomes" id="UP000019402"/>
    </source>
</evidence>
<feature type="domain" description="TsaA-like" evidence="3">
    <location>
        <begin position="31"/>
        <end position="162"/>
    </location>
</feature>
<accession>W7YEC4</accession>
<gene>
    <name evidence="4" type="ORF">JCM21142_114577</name>
</gene>
<comment type="similarity">
    <text evidence="2">Belongs to the tRNA methyltransferase O family.</text>
</comment>
<keyword evidence="5" id="KW-1185">Reference proteome</keyword>
<comment type="caution">
    <text evidence="4">The sequence shown here is derived from an EMBL/GenBank/DDBJ whole genome shotgun (WGS) entry which is preliminary data.</text>
</comment>
<dbReference type="Pfam" id="PF01980">
    <property type="entry name" value="TrmO_N"/>
    <property type="match status" value="1"/>
</dbReference>
<dbReference type="InterPro" id="IPR023368">
    <property type="entry name" value="UPF0066_cons_site"/>
</dbReference>
<keyword evidence="1" id="KW-0949">S-adenosyl-L-methionine</keyword>
<evidence type="ECO:0000259" key="3">
    <source>
        <dbReference type="PROSITE" id="PS51668"/>
    </source>
</evidence>
<dbReference type="InterPro" id="IPR040372">
    <property type="entry name" value="YaeB-like"/>
</dbReference>
<dbReference type="InterPro" id="IPR036414">
    <property type="entry name" value="YaeB_N_sf"/>
</dbReference>
<sequence length="187" mass="21492">MKIALHARCRVIFDEFNATNINYKRMNHVTFEYIGTIYTPYQSLDNMPIQPSGAKDAQGYILINDEFVEGLKDMDGFSHITLIYHLNKVTGHQLSVVPYMDDKAHGVFATRSPKRPNAIGLSTVKLERVEGNKLFVREVDMLNETPLLDIKPFFRQADNRMDATSGWLEKKDQSIVFKTKSDDRFVD</sequence>
<dbReference type="eggNOG" id="COG1720">
    <property type="taxonomic scope" value="Bacteria"/>
</dbReference>
<dbReference type="STRING" id="869213.GCA_000517085_03696"/>
<evidence type="ECO:0000256" key="2">
    <source>
        <dbReference type="ARBA" id="ARBA00033753"/>
    </source>
</evidence>
<dbReference type="AlphaFoldDB" id="W7YEC4"/>
<dbReference type="NCBIfam" id="TIGR00104">
    <property type="entry name" value="tRNA_TsaA"/>
    <property type="match status" value="1"/>
</dbReference>
<dbReference type="CDD" id="cd09281">
    <property type="entry name" value="UPF0066"/>
    <property type="match status" value="1"/>
</dbReference>
<dbReference type="PROSITE" id="PS01318">
    <property type="entry name" value="TSAA_1"/>
    <property type="match status" value="1"/>
</dbReference>
<dbReference type="Gene3D" id="2.40.30.70">
    <property type="entry name" value="YaeB-like"/>
    <property type="match status" value="1"/>
</dbReference>
<reference evidence="4 5" key="1">
    <citation type="journal article" date="2014" name="Genome Announc.">
        <title>Draft Genome Sequence of Cytophaga fermentans JCM 21142T, a Facultative Anaerobe Isolated from Marine Mud.</title>
        <authorList>
            <person name="Starns D."/>
            <person name="Oshima K."/>
            <person name="Suda W."/>
            <person name="Iino T."/>
            <person name="Yuki M."/>
            <person name="Inoue J."/>
            <person name="Kitamura K."/>
            <person name="Iida T."/>
            <person name="Darby A."/>
            <person name="Hattori M."/>
            <person name="Ohkuma M."/>
        </authorList>
    </citation>
    <scope>NUCLEOTIDE SEQUENCE [LARGE SCALE GENOMIC DNA]</scope>
    <source>
        <strain evidence="4 5">JCM 21142</strain>
    </source>
</reference>